<evidence type="ECO:0000313" key="2">
    <source>
        <dbReference type="EMBL" id="ROT42784.1"/>
    </source>
</evidence>
<dbReference type="AlphaFoldDB" id="A0A3N2Q7P6"/>
<dbReference type="InterPro" id="IPR011009">
    <property type="entry name" value="Kinase-like_dom_sf"/>
</dbReference>
<proteinExistence type="predicted"/>
<dbReference type="Proteomes" id="UP000272025">
    <property type="component" value="Unassembled WGS sequence"/>
</dbReference>
<protein>
    <submittedName>
        <fullName evidence="2">Phosphotransferase enzyme family protein</fullName>
    </submittedName>
</protein>
<sequence length="366" mass="41011">MTNNAPPDIKNLLQRLQTELAETAYSFDTAHPLSGGTANFIYRAALATPLPDGTKDVVIKHGEAFLASNGDFELSKSRCLAEERSLRALAQCPPVTSPLFSIRAPRLLYFDQETCTQVQEYQQSAVALKTFILKNYPSPTPEALRASYVALGRDLGRWLRFFHNWGSAPEQKDLRDVAAGNSEMQGLKHWVNYVRLAQTIDHFPEILGGCAQLFGDIAKVTQDELRDESKLRVIHGDFWPGNILLRDEPLGSGEMPVFVVDWELCQLAMVAELFEFVLFKGVDAGAWVIQGLVEGYGTVDADFAFRTALHVGTHLVVFGSTVPDWGTPGQVERAVREGRDVIVKAWDRDRQWFEEHPTLRVLFKFT</sequence>
<name>A0A3N2Q7P6_SODAK</name>
<dbReference type="SUPFAM" id="SSF56112">
    <property type="entry name" value="Protein kinase-like (PK-like)"/>
    <property type="match status" value="1"/>
</dbReference>
<dbReference type="GO" id="GO:0016740">
    <property type="term" value="F:transferase activity"/>
    <property type="evidence" value="ECO:0007669"/>
    <property type="project" value="UniProtKB-KW"/>
</dbReference>
<dbReference type="RefSeq" id="XP_028470590.1">
    <property type="nucleotide sequence ID" value="XM_028614725.1"/>
</dbReference>
<gene>
    <name evidence="2" type="ORF">SODALDRAFT_375045</name>
</gene>
<keyword evidence="3" id="KW-1185">Reference proteome</keyword>
<feature type="domain" description="Aminoglycoside phosphotransferase" evidence="1">
    <location>
        <begin position="75"/>
        <end position="271"/>
    </location>
</feature>
<dbReference type="Gene3D" id="3.30.200.20">
    <property type="entry name" value="Phosphorylase Kinase, domain 1"/>
    <property type="match status" value="1"/>
</dbReference>
<dbReference type="GeneID" id="39583203"/>
<organism evidence="2 3">
    <name type="scientific">Sodiomyces alkalinus (strain CBS 110278 / VKM F-3762 / F11)</name>
    <name type="common">Alkaliphilic filamentous fungus</name>
    <dbReference type="NCBI Taxonomy" id="1314773"/>
    <lineage>
        <taxon>Eukaryota</taxon>
        <taxon>Fungi</taxon>
        <taxon>Dikarya</taxon>
        <taxon>Ascomycota</taxon>
        <taxon>Pezizomycotina</taxon>
        <taxon>Sordariomycetes</taxon>
        <taxon>Hypocreomycetidae</taxon>
        <taxon>Glomerellales</taxon>
        <taxon>Plectosphaerellaceae</taxon>
        <taxon>Sodiomyces</taxon>
    </lineage>
</organism>
<dbReference type="STRING" id="1314773.A0A3N2Q7P6"/>
<reference evidence="2 3" key="1">
    <citation type="journal article" date="2018" name="Mol. Ecol.">
        <title>The obligate alkalophilic soda-lake fungus Sodiomyces alkalinus has shifted to a protein diet.</title>
        <authorList>
            <person name="Grum-Grzhimaylo A.A."/>
            <person name="Falkoski D.L."/>
            <person name="van den Heuvel J."/>
            <person name="Valero-Jimenez C.A."/>
            <person name="Min B."/>
            <person name="Choi I.G."/>
            <person name="Lipzen A."/>
            <person name="Daum C.G."/>
            <person name="Aanen D.K."/>
            <person name="Tsang A."/>
            <person name="Henrissat B."/>
            <person name="Bilanenko E.N."/>
            <person name="de Vries R.P."/>
            <person name="van Kan J.A.L."/>
            <person name="Grigoriev I.V."/>
            <person name="Debets A.J.M."/>
        </authorList>
    </citation>
    <scope>NUCLEOTIDE SEQUENCE [LARGE SCALE GENOMIC DNA]</scope>
    <source>
        <strain evidence="2 3">F11</strain>
    </source>
</reference>
<dbReference type="InterPro" id="IPR002575">
    <property type="entry name" value="Aminoglycoside_PTrfase"/>
</dbReference>
<evidence type="ECO:0000259" key="1">
    <source>
        <dbReference type="Pfam" id="PF01636"/>
    </source>
</evidence>
<dbReference type="Pfam" id="PF01636">
    <property type="entry name" value="APH"/>
    <property type="match status" value="1"/>
</dbReference>
<evidence type="ECO:0000313" key="3">
    <source>
        <dbReference type="Proteomes" id="UP000272025"/>
    </source>
</evidence>
<keyword evidence="2" id="KW-0808">Transferase</keyword>
<dbReference type="EMBL" id="ML119051">
    <property type="protein sequence ID" value="ROT42784.1"/>
    <property type="molecule type" value="Genomic_DNA"/>
</dbReference>
<dbReference type="Gene3D" id="3.90.1200.10">
    <property type="match status" value="1"/>
</dbReference>
<dbReference type="OrthoDB" id="25129at2759"/>
<accession>A0A3N2Q7P6</accession>